<proteinExistence type="predicted"/>
<keyword evidence="2" id="KW-1185">Reference proteome</keyword>
<dbReference type="EMBL" id="JWJG01000028">
    <property type="protein sequence ID" value="KIF81362.1"/>
    <property type="molecule type" value="Genomic_DNA"/>
</dbReference>
<dbReference type="Proteomes" id="UP000031572">
    <property type="component" value="Unassembled WGS sequence"/>
</dbReference>
<dbReference type="AlphaFoldDB" id="A0A0C1YLK7"/>
<dbReference type="RefSeq" id="WP_040040188.1">
    <property type="nucleotide sequence ID" value="NZ_JWJG01000028.1"/>
</dbReference>
<dbReference type="STRING" id="709839.TSA66_11905"/>
<dbReference type="GO" id="GO:0042398">
    <property type="term" value="P:modified amino acid biosynthetic process"/>
    <property type="evidence" value="ECO:0007669"/>
    <property type="project" value="InterPro"/>
</dbReference>
<organism evidence="1 2">
    <name type="scientific">Noviherbaspirillum autotrophicum</name>
    <dbReference type="NCBI Taxonomy" id="709839"/>
    <lineage>
        <taxon>Bacteria</taxon>
        <taxon>Pseudomonadati</taxon>
        <taxon>Pseudomonadota</taxon>
        <taxon>Betaproteobacteria</taxon>
        <taxon>Burkholderiales</taxon>
        <taxon>Oxalobacteraceae</taxon>
        <taxon>Noviherbaspirillum</taxon>
    </lineage>
</organism>
<gene>
    <name evidence="1" type="ORF">TSA66_11905</name>
</gene>
<dbReference type="SUPFAM" id="SSF55931">
    <property type="entry name" value="Glutamine synthetase/guanido kinase"/>
    <property type="match status" value="1"/>
</dbReference>
<dbReference type="Gene3D" id="3.30.590.20">
    <property type="match status" value="1"/>
</dbReference>
<dbReference type="PANTHER" id="PTHR36510:SF1">
    <property type="entry name" value="GLUTAMATE--CYSTEINE LIGASE 2-RELATED"/>
    <property type="match status" value="1"/>
</dbReference>
<dbReference type="InterPro" id="IPR006336">
    <property type="entry name" value="GCS2"/>
</dbReference>
<dbReference type="InterPro" id="IPR014746">
    <property type="entry name" value="Gln_synth/guanido_kin_cat_dom"/>
</dbReference>
<sequence>MTPDDDPPLLHAFAGYGIELEYMIVDRTTLSVRPLADRLLRDDSGAVTGEVRRGLLGWSNELALHVVELKNLRPIIMLSMLQDAFQSEIQEINERLERFDACLMPTAMHPWMNPATDAALWPHQNEEIYRAYERIFDTKSHGWVNLQSMHINLPFADDQEFAKLHAAVRLVLPILPALAASSPVADGRLTGFADYRMRVYCDNAREIPSIAGLVIPETITSRRAYEQRLLAPMYRDIERHDPHGVLQYEWLNSRGAIARFDRSAIEIRVVDTQECPRADLAVAAATVSAVRLLYRASDAGLIAQQEIPTNALAAILQACIRDAEQAVIDHAGYLELLGVPEKRCTAGQLWAHLVGQIALDDPVHESLWHAPLQVMLQQGPLARRILRAVGPAGSRARMASAYRELCACLQEGRMFMENG</sequence>
<keyword evidence="1" id="KW-0436">Ligase</keyword>
<reference evidence="1 2" key="1">
    <citation type="submission" date="2014-12" db="EMBL/GenBank/DDBJ databases">
        <title>Denitrispirillum autotrophicum gen. nov., sp. nov., Denitrifying, Facultatively Autotrophic Bacteria Isolated from Rice Paddy Soil.</title>
        <authorList>
            <person name="Ishii S."/>
            <person name="Ashida N."/>
            <person name="Ohno H."/>
            <person name="Otsuka S."/>
            <person name="Yokota A."/>
            <person name="Senoo K."/>
        </authorList>
    </citation>
    <scope>NUCLEOTIDE SEQUENCE [LARGE SCALE GENOMIC DNA]</scope>
    <source>
        <strain evidence="1 2">TSA66</strain>
    </source>
</reference>
<name>A0A0C1YLK7_9BURK</name>
<dbReference type="OrthoDB" id="9804786at2"/>
<evidence type="ECO:0000313" key="1">
    <source>
        <dbReference type="EMBL" id="KIF81362.1"/>
    </source>
</evidence>
<accession>A0A0C1YLK7</accession>
<dbReference type="Pfam" id="PF04107">
    <property type="entry name" value="GCS2"/>
    <property type="match status" value="1"/>
</dbReference>
<dbReference type="InterPro" id="IPR050141">
    <property type="entry name" value="GCL_type2/YbdK_subfam"/>
</dbReference>
<evidence type="ECO:0000313" key="2">
    <source>
        <dbReference type="Proteomes" id="UP000031572"/>
    </source>
</evidence>
<dbReference type="GO" id="GO:0004357">
    <property type="term" value="F:glutamate-cysteine ligase activity"/>
    <property type="evidence" value="ECO:0007669"/>
    <property type="project" value="InterPro"/>
</dbReference>
<dbReference type="PANTHER" id="PTHR36510">
    <property type="entry name" value="GLUTAMATE--CYSTEINE LIGASE 2-RELATED"/>
    <property type="match status" value="1"/>
</dbReference>
<comment type="caution">
    <text evidence="1">The sequence shown here is derived from an EMBL/GenBank/DDBJ whole genome shotgun (WGS) entry which is preliminary data.</text>
</comment>
<protein>
    <submittedName>
        <fullName evidence="1">Glutamate--cysteine ligase</fullName>
    </submittedName>
</protein>